<feature type="region of interest" description="Disordered" evidence="2">
    <location>
        <begin position="96"/>
        <end position="115"/>
    </location>
</feature>
<evidence type="ECO:0000256" key="1">
    <source>
        <dbReference type="ARBA" id="ARBA00022527"/>
    </source>
</evidence>
<dbReference type="PANTHER" id="PTHR35526">
    <property type="entry name" value="ANTI-SIGMA-F FACTOR RSBW-RELATED"/>
    <property type="match status" value="1"/>
</dbReference>
<reference evidence="4 5" key="1">
    <citation type="journal article" date="2019" name="Int. J. Syst. Evol. Microbiol.">
        <title>The Global Catalogue of Microorganisms (GCM) 10K type strain sequencing project: providing services to taxonomists for standard genome sequencing and annotation.</title>
        <authorList>
            <consortium name="The Broad Institute Genomics Platform"/>
            <consortium name="The Broad Institute Genome Sequencing Center for Infectious Disease"/>
            <person name="Wu L."/>
            <person name="Ma J."/>
        </authorList>
    </citation>
    <scope>NUCLEOTIDE SEQUENCE [LARGE SCALE GENOMIC DNA]</scope>
    <source>
        <strain evidence="4 5">JCM 3106</strain>
    </source>
</reference>
<dbReference type="PANTHER" id="PTHR35526:SF3">
    <property type="entry name" value="ANTI-SIGMA-F FACTOR RSBW"/>
    <property type="match status" value="1"/>
</dbReference>
<dbReference type="Proteomes" id="UP001499930">
    <property type="component" value="Unassembled WGS sequence"/>
</dbReference>
<sequence length="152" mass="16814">MNPAINSWWKYPGDRYEILGKVFLNLDPASASKARAHVREWLGDDHPAYENVRLATSELVTNAVLHARRRNPGDLVSFTLARREELLRVEVLDPGGGPWRPREPGGVPGDGERGRGLGIVAEVSRNRWGVRDLGERGRVVWCAIDGEGPPCG</sequence>
<keyword evidence="1" id="KW-0808">Transferase</keyword>
<evidence type="ECO:0000259" key="3">
    <source>
        <dbReference type="Pfam" id="PF13581"/>
    </source>
</evidence>
<evidence type="ECO:0000313" key="4">
    <source>
        <dbReference type="EMBL" id="GAA2984486.1"/>
    </source>
</evidence>
<dbReference type="EMBL" id="BAAAWD010000001">
    <property type="protein sequence ID" value="GAA2984486.1"/>
    <property type="molecule type" value="Genomic_DNA"/>
</dbReference>
<dbReference type="InterPro" id="IPR036890">
    <property type="entry name" value="HATPase_C_sf"/>
</dbReference>
<dbReference type="CDD" id="cd16936">
    <property type="entry name" value="HATPase_RsbW-like"/>
    <property type="match status" value="1"/>
</dbReference>
<evidence type="ECO:0000256" key="2">
    <source>
        <dbReference type="SAM" id="MobiDB-lite"/>
    </source>
</evidence>
<feature type="domain" description="Histidine kinase/HSP90-like ATPase" evidence="3">
    <location>
        <begin position="26"/>
        <end position="126"/>
    </location>
</feature>
<keyword evidence="1" id="KW-0723">Serine/threonine-protein kinase</keyword>
<protein>
    <recommendedName>
        <fullName evidence="3">Histidine kinase/HSP90-like ATPase domain-containing protein</fullName>
    </recommendedName>
</protein>
<dbReference type="InterPro" id="IPR003594">
    <property type="entry name" value="HATPase_dom"/>
</dbReference>
<keyword evidence="1" id="KW-0418">Kinase</keyword>
<evidence type="ECO:0000313" key="5">
    <source>
        <dbReference type="Proteomes" id="UP001499930"/>
    </source>
</evidence>
<dbReference type="SUPFAM" id="SSF55874">
    <property type="entry name" value="ATPase domain of HSP90 chaperone/DNA topoisomerase II/histidine kinase"/>
    <property type="match status" value="1"/>
</dbReference>
<dbReference type="RefSeq" id="WP_344886595.1">
    <property type="nucleotide sequence ID" value="NZ_BAAAWD010000001.1"/>
</dbReference>
<organism evidence="4 5">
    <name type="scientific">Streptosporangium longisporum</name>
    <dbReference type="NCBI Taxonomy" id="46187"/>
    <lineage>
        <taxon>Bacteria</taxon>
        <taxon>Bacillati</taxon>
        <taxon>Actinomycetota</taxon>
        <taxon>Actinomycetes</taxon>
        <taxon>Streptosporangiales</taxon>
        <taxon>Streptosporangiaceae</taxon>
        <taxon>Streptosporangium</taxon>
    </lineage>
</organism>
<proteinExistence type="predicted"/>
<keyword evidence="5" id="KW-1185">Reference proteome</keyword>
<gene>
    <name evidence="4" type="ORF">GCM10017559_00080</name>
</gene>
<dbReference type="Gene3D" id="3.30.565.10">
    <property type="entry name" value="Histidine kinase-like ATPase, C-terminal domain"/>
    <property type="match status" value="1"/>
</dbReference>
<dbReference type="Pfam" id="PF13581">
    <property type="entry name" value="HATPase_c_2"/>
    <property type="match status" value="1"/>
</dbReference>
<accession>A0ABN3XP95</accession>
<comment type="caution">
    <text evidence="4">The sequence shown here is derived from an EMBL/GenBank/DDBJ whole genome shotgun (WGS) entry which is preliminary data.</text>
</comment>
<name>A0ABN3XP95_9ACTN</name>
<dbReference type="InterPro" id="IPR050267">
    <property type="entry name" value="Anti-sigma-factor_SerPK"/>
</dbReference>